<dbReference type="PANTHER" id="PTHR16029">
    <property type="entry name" value="CENTROSOMAL PROTEIN OF 192 KDA"/>
    <property type="match status" value="1"/>
</dbReference>
<dbReference type="InterPro" id="IPR054090">
    <property type="entry name" value="Cep192_Spd-2-like_dom"/>
</dbReference>
<dbReference type="InterPro" id="IPR054086">
    <property type="entry name" value="Cep192-like_D2"/>
</dbReference>
<feature type="compositionally biased region" description="Polar residues" evidence="1">
    <location>
        <begin position="1146"/>
        <end position="1163"/>
    </location>
</feature>
<dbReference type="Gene3D" id="2.60.40.10">
    <property type="entry name" value="Immunoglobulins"/>
    <property type="match status" value="4"/>
</dbReference>
<evidence type="ECO:0000259" key="2">
    <source>
        <dbReference type="Pfam" id="PF22060"/>
    </source>
</evidence>
<feature type="region of interest" description="Disordered" evidence="1">
    <location>
        <begin position="117"/>
        <end position="136"/>
    </location>
</feature>
<feature type="region of interest" description="Disordered" evidence="1">
    <location>
        <begin position="673"/>
        <end position="695"/>
    </location>
</feature>
<dbReference type="EMBL" id="OX395132">
    <property type="protein sequence ID" value="CAI5779780.1"/>
    <property type="molecule type" value="Genomic_DNA"/>
</dbReference>
<dbReference type="GO" id="GO:0005737">
    <property type="term" value="C:cytoplasm"/>
    <property type="evidence" value="ECO:0007669"/>
    <property type="project" value="TreeGrafter"/>
</dbReference>
<feature type="compositionally biased region" description="Pro residues" evidence="1">
    <location>
        <begin position="26"/>
        <end position="35"/>
    </location>
</feature>
<dbReference type="GO" id="GO:0090307">
    <property type="term" value="P:mitotic spindle assembly"/>
    <property type="evidence" value="ECO:0007669"/>
    <property type="project" value="TreeGrafter"/>
</dbReference>
<evidence type="ECO:0000259" key="7">
    <source>
        <dbReference type="Pfam" id="PF22073"/>
    </source>
</evidence>
<feature type="domain" description="Cep192-like" evidence="8">
    <location>
        <begin position="1897"/>
        <end position="2070"/>
    </location>
</feature>
<dbReference type="GO" id="GO:0019901">
    <property type="term" value="F:protein kinase binding"/>
    <property type="evidence" value="ECO:0007669"/>
    <property type="project" value="TreeGrafter"/>
</dbReference>
<gene>
    <name evidence="10" type="ORF">PODLI_1B019788</name>
</gene>
<feature type="region of interest" description="Disordered" evidence="1">
    <location>
        <begin position="1143"/>
        <end position="1242"/>
    </location>
</feature>
<feature type="compositionally biased region" description="Basic and acidic residues" evidence="1">
    <location>
        <begin position="118"/>
        <end position="129"/>
    </location>
</feature>
<evidence type="ECO:0000256" key="1">
    <source>
        <dbReference type="SAM" id="MobiDB-lite"/>
    </source>
</evidence>
<accession>A0AA35KK97</accession>
<evidence type="ECO:0000259" key="3">
    <source>
        <dbReference type="Pfam" id="PF22064"/>
    </source>
</evidence>
<dbReference type="InterPro" id="IPR013783">
    <property type="entry name" value="Ig-like_fold"/>
</dbReference>
<feature type="domain" description="Cep192-like" evidence="5">
    <location>
        <begin position="2430"/>
        <end position="2527"/>
    </location>
</feature>
<organism evidence="10 11">
    <name type="scientific">Podarcis lilfordi</name>
    <name type="common">Lilford's wall lizard</name>
    <dbReference type="NCBI Taxonomy" id="74358"/>
    <lineage>
        <taxon>Eukaryota</taxon>
        <taxon>Metazoa</taxon>
        <taxon>Chordata</taxon>
        <taxon>Craniata</taxon>
        <taxon>Vertebrata</taxon>
        <taxon>Euteleostomi</taxon>
        <taxon>Lepidosauria</taxon>
        <taxon>Squamata</taxon>
        <taxon>Bifurcata</taxon>
        <taxon>Unidentata</taxon>
        <taxon>Episquamata</taxon>
        <taxon>Laterata</taxon>
        <taxon>Lacertibaenia</taxon>
        <taxon>Lacertidae</taxon>
        <taxon>Podarcis</taxon>
    </lineage>
</organism>
<dbReference type="Pfam" id="PF22067">
    <property type="entry name" value="Cep192_D3"/>
    <property type="match status" value="1"/>
</dbReference>
<feature type="region of interest" description="Disordered" evidence="1">
    <location>
        <begin position="23"/>
        <end position="47"/>
    </location>
</feature>
<dbReference type="GO" id="GO:0071539">
    <property type="term" value="P:protein localization to centrosome"/>
    <property type="evidence" value="ECO:0007669"/>
    <property type="project" value="InterPro"/>
</dbReference>
<dbReference type="InterPro" id="IPR054085">
    <property type="entry name" value="Cep192-like_D1"/>
</dbReference>
<feature type="domain" description="Cep192-like" evidence="9">
    <location>
        <begin position="2132"/>
        <end position="2232"/>
    </location>
</feature>
<dbReference type="Pfam" id="PF22065">
    <property type="entry name" value="Cep192_D7"/>
    <property type="match status" value="1"/>
</dbReference>
<feature type="compositionally biased region" description="Basic and acidic residues" evidence="1">
    <location>
        <begin position="1182"/>
        <end position="1198"/>
    </location>
</feature>
<evidence type="ECO:0008006" key="12">
    <source>
        <dbReference type="Google" id="ProtNLM"/>
    </source>
</evidence>
<dbReference type="CDD" id="cd21856">
    <property type="entry name" value="Plk4BD_Cep192"/>
    <property type="match status" value="1"/>
</dbReference>
<dbReference type="GO" id="GO:0090222">
    <property type="term" value="P:centrosome-templated microtubule nucleation"/>
    <property type="evidence" value="ECO:0007669"/>
    <property type="project" value="InterPro"/>
</dbReference>
<dbReference type="Pfam" id="PF22060">
    <property type="entry name" value="Cep192_D1"/>
    <property type="match status" value="1"/>
</dbReference>
<dbReference type="GO" id="GO:0000242">
    <property type="term" value="C:pericentriolar material"/>
    <property type="evidence" value="ECO:0007669"/>
    <property type="project" value="TreeGrafter"/>
</dbReference>
<dbReference type="GO" id="GO:0005814">
    <property type="term" value="C:centriole"/>
    <property type="evidence" value="ECO:0007669"/>
    <property type="project" value="TreeGrafter"/>
</dbReference>
<feature type="compositionally biased region" description="Polar residues" evidence="1">
    <location>
        <begin position="920"/>
        <end position="947"/>
    </location>
</feature>
<evidence type="ECO:0000313" key="10">
    <source>
        <dbReference type="EMBL" id="CAI5779780.1"/>
    </source>
</evidence>
<dbReference type="Proteomes" id="UP001178461">
    <property type="component" value="Chromosome 7"/>
</dbReference>
<evidence type="ECO:0000259" key="6">
    <source>
        <dbReference type="Pfam" id="PF22067"/>
    </source>
</evidence>
<dbReference type="GO" id="GO:0051298">
    <property type="term" value="P:centrosome duplication"/>
    <property type="evidence" value="ECO:0007669"/>
    <property type="project" value="InterPro"/>
</dbReference>
<reference evidence="10" key="1">
    <citation type="submission" date="2022-12" db="EMBL/GenBank/DDBJ databases">
        <authorList>
            <person name="Alioto T."/>
            <person name="Alioto T."/>
            <person name="Gomez Garrido J."/>
        </authorList>
    </citation>
    <scope>NUCLEOTIDE SEQUENCE</scope>
</reference>
<feature type="domain" description="Cep192-like" evidence="6">
    <location>
        <begin position="1664"/>
        <end position="1760"/>
    </location>
</feature>
<evidence type="ECO:0000259" key="5">
    <source>
        <dbReference type="Pfam" id="PF22066"/>
    </source>
</evidence>
<dbReference type="PANTHER" id="PTHR16029:SF11">
    <property type="entry name" value="CENTROSOMAL PROTEIN OF 192 KDA"/>
    <property type="match status" value="1"/>
</dbReference>
<dbReference type="InterPro" id="IPR054092">
    <property type="entry name" value="Cep192-like_D6"/>
</dbReference>
<dbReference type="Pfam" id="PF22076">
    <property type="entry name" value="Cep192_D6"/>
    <property type="match status" value="1"/>
</dbReference>
<dbReference type="InterPro" id="IPR054088">
    <property type="entry name" value="Cep192-like_D8"/>
</dbReference>
<dbReference type="InterPro" id="IPR057662">
    <property type="entry name" value="CEP192_Aurora-A_bind"/>
</dbReference>
<feature type="domain" description="Cep192-like" evidence="2">
    <location>
        <begin position="1387"/>
        <end position="1508"/>
    </location>
</feature>
<dbReference type="InterPro" id="IPR039103">
    <property type="entry name" value="Spd-2/CEP192"/>
</dbReference>
<feature type="compositionally biased region" description="Basic and acidic residues" evidence="1">
    <location>
        <begin position="1231"/>
        <end position="1241"/>
    </location>
</feature>
<feature type="domain" description="Cep192-like" evidence="3">
    <location>
        <begin position="1511"/>
        <end position="1660"/>
    </location>
</feature>
<dbReference type="Pfam" id="PF22066">
    <property type="entry name" value="Cep192_D8"/>
    <property type="match status" value="1"/>
</dbReference>
<dbReference type="Pfam" id="PF22073">
    <property type="entry name" value="Cep192_D4"/>
    <property type="match status" value="1"/>
</dbReference>
<dbReference type="Pfam" id="PF22064">
    <property type="entry name" value="Cep192_D2"/>
    <property type="match status" value="1"/>
</dbReference>
<dbReference type="InterPro" id="IPR054089">
    <property type="entry name" value="Cep192-like_D3"/>
</dbReference>
<feature type="domain" description="Cep192-like" evidence="4">
    <location>
        <begin position="2270"/>
        <end position="2392"/>
    </location>
</feature>
<dbReference type="InterPro" id="IPR057665">
    <property type="entry name" value="CEP192_PLK4_bind"/>
</dbReference>
<evidence type="ECO:0000259" key="8">
    <source>
        <dbReference type="Pfam" id="PF22074"/>
    </source>
</evidence>
<dbReference type="Pfam" id="PF22074">
    <property type="entry name" value="Cep192_D5"/>
    <property type="match status" value="1"/>
</dbReference>
<keyword evidence="11" id="KW-1185">Reference proteome</keyword>
<protein>
    <recommendedName>
        <fullName evidence="12">Centrosomal protein 192</fullName>
    </recommendedName>
</protein>
<feature type="region of interest" description="Disordered" evidence="1">
    <location>
        <begin position="903"/>
        <end position="947"/>
    </location>
</feature>
<dbReference type="Pfam" id="PF25763">
    <property type="entry name" value="Aurora-A_bind_CEP192"/>
    <property type="match status" value="1"/>
</dbReference>
<evidence type="ECO:0000259" key="4">
    <source>
        <dbReference type="Pfam" id="PF22065"/>
    </source>
</evidence>
<dbReference type="Pfam" id="PF25765">
    <property type="entry name" value="PLK4_bind_CEP192"/>
    <property type="match status" value="1"/>
</dbReference>
<name>A0AA35KK97_9SAUR</name>
<dbReference type="InterPro" id="IPR054091">
    <property type="entry name" value="Cep192-like_D5"/>
</dbReference>
<proteinExistence type="predicted"/>
<feature type="domain" description="Cep192/Spd-2-like" evidence="7">
    <location>
        <begin position="1778"/>
        <end position="1891"/>
    </location>
</feature>
<dbReference type="InterPro" id="IPR054087">
    <property type="entry name" value="Cep192-like_D7"/>
</dbReference>
<feature type="compositionally biased region" description="Polar residues" evidence="1">
    <location>
        <begin position="673"/>
        <end position="689"/>
    </location>
</feature>
<feature type="compositionally biased region" description="Polar residues" evidence="1">
    <location>
        <begin position="1199"/>
        <end position="1208"/>
    </location>
</feature>
<evidence type="ECO:0000259" key="9">
    <source>
        <dbReference type="Pfam" id="PF22076"/>
    </source>
</evidence>
<evidence type="ECO:0000313" key="11">
    <source>
        <dbReference type="Proteomes" id="UP001178461"/>
    </source>
</evidence>
<sequence>MFSEKRYTFPSFRSRKPIEFACVSSPIPPSTPPRPPKSKSEFPRRQSSTLVGVAVTFPNGVLAHQCACPEAPESCRSSSRFSFGAAMRRQYNGRLQIDIFDNITISSTLGIPVAASTEARRKTGSHDGQYDEVSYTDNRFPAPLASSCSDESDSDPRKNLNFQDTVECCNKAADNQLESNQQGSNVLQQKHQHFSNESSGNQWHSLHERLSLQHLEDLTARIFASFEKDNEDCKAVSLEHGQKRITNEIDNKARIDFSRFIENEQPLSFASLEGHSTEYEIGDEEFCDGQLETYFEQLVLPEMQMEDVEEHEFGEHVKAMELPSNRKTEKFQIPNVCQAARTDSPVASDEELYDFKEAGQNEKDEQFMLPMTARQEVECSKPSLNSRHSDSSEKFPAEMVVYTSEVCSRTTDYQHASSDTLGCHDCSEEDGISVKTKTVSSSRNDATNVTNCELKLDSLYFKCIADSNAASEIWHTEQQTQFPDLSQLANENYVPLADAYLSPSAYKGSEQYECTAEEDPPHDVVYQNEDGRWVTDLAYYTSFNKEEVSNFSNLSGDFVAGSEAIAVIDQDQEEFEREHRFIQEEKMELQNTSGLEDSSWKCVNNGNPLRGSQTDFSKDASYLRLSLGEFFGQRSEALGCLGGGGDVKRPSFGYHITSPEKRQPLPLWRQSDVSRTNTDEQNSQTSTLQGDVEESIKEDSHIASATFTLCEMSAKDTGRGREKCEDRKVECKQHEPSILSISTIAYAIANASVSTDPAQLASLMTKASNKNREVTSISGGVKLTDFSAASQSYVNNVENSTFDIEKYLRKTDEVENDGESESVIKDEATARDLRTVLYKQEYEMPSPRDLSKSNLSIRHGEEKLNLSIIHEENSYRDSSCKTSFEKKEMECLKAASNIGEDFLPKSLTSSVPDSEKRPSETTTISLEDSEKTLPTYSESEGRTSKNTLPLSLKSVPILLCPLPVHPNKEKTISNIKYQEKQDEKKMEENAACNNEKHTAFENISADNQKDVGNAVVVTEQTPTTPVPCIQISDDEQYSFRPSTSPLIHSSPNEATGTALLGADADCPATTSNSKESSCNDSLPQVLYTDHSLGRLTFVSATEKTLQNLTLSSPERCQNNRASGWGTTIVWTSPTSALEEETKKNIDLQNNKHPSLSSASTSARNHNKKLEINKSADASSLPEHQKSTGEQPSKSKDQSAQKCSNSNELGNVEVPVTEHGYTTAAHGPGLDSQKDVPAHDGLGDCISLSQNRANFKSHVPASEIPAISSQVPTLLTGCSLRTTPFAQQYLRSLPSQTNMALPQYQVGCPPVFGVPPGLIYSTIPVGHVPSSLTAGMTPGSEVGSGMLGAAPQCNFISSQNVFSSIPHTVQVADAGGPRQLEESVPFGLERVKVPEEVTFPNACCVGLTSHTVLSILNPSERWLQVSIGLLSIMLDGEKMDPLKHRCFLFKNKTVIGPRTTEDLKMLFLPCQAGVFQCVLSIASWPFTADADTIVQAQALAARVIVNAVAEIPDIEVEAGTTNHLDFGDMPSGSWKALPLKLTNKTCARVPVRLVIYANAVAWRCFTFSKEPVNTSVSLLPTCDISQRAAPSVISHVMNARSDGQDPDVLVVWVQFHAPSKCITSDSLGPADEYFARIDVEVDCPEPAKILSIPLHARSGTPRIYAPKGLQTLYMSARMGLSTRQQLPLKNAGNIKVDLKILALEPDSGISVNPEDLVLIPGEEQEVTVVFSPKDYRNAESVLKILVLPSGPEYKVTVKGKVTAVESKPLVQKYPSSEVPPILANKQFLTWGGIQLGRTVQQKLILRNNSPSITQQLRLLIRGQDQDCFQLKLGEHVYNNCEIKIRPKHDYSVCLMFTPTRLTCMYAKLEMKQLGLLSQLGIKFTIPLYGYGGNSNLRLEDVKKHCNRYIVGLTDIAGLNGKTRQASFSVQNTGSRAAYVKALCFKNSSEIIVMDPNVMRVSPEKFVLQESSQQKVTVTFNSTEDQSNSPVLSTICFVYGDEILRQQYRRAVQQNPEQVQKMLPANNPVINVKFDEEFPGEELVTEVYDLPQHSFDIQYFFMNMRRIIVSAVNAFSSSAFDIKPSSVHRVALERPGVPEKSNMTLDVLPVKGPHGCALSSNADSIDENKLVSKENWTLLPEFLILTAPSQSGAAITKHAQISNNSNRSLTFELSWPAHCLTVTPQHGTIEPGSNISIYVSPNPSLAEKKSMFPWSGLIYVHCDNGQKLVRVQIRENISEKQSETVSPVAKVGVHQQQPELPIMHIRPLQKPSSTKLEVKNRTVFFPETKSGESSEKYIEIENNGDANVKWLLSSFAPPYFKGLDDSGEVYRATYTAFRCSLLSGILKAHGEEKVVVTFLPRDRGHYSQFWDLECHPLHESHLKDKHRLQFCGMGVLGNEDFKNEDSAAALVKVSVRDVTLRRDYPNTSEHKMWKGVHAQEDIYKFPPTRIGESSTLKITVRNYSSFSNKLKFRCPREPFYIKHSHYTLRCHHYCNLPVQFKPVSAGTFKGLLMVETDKSGTLTIQLIGVGLAE</sequence>